<reference evidence="1 2" key="1">
    <citation type="journal article" date="2019" name="Nat. Med.">
        <title>A library of human gut bacterial isolates paired with longitudinal multiomics data enables mechanistic microbiome research.</title>
        <authorList>
            <person name="Poyet M."/>
            <person name="Groussin M."/>
            <person name="Gibbons S.M."/>
            <person name="Avila-Pacheco J."/>
            <person name="Jiang X."/>
            <person name="Kearney S.M."/>
            <person name="Perrotta A.R."/>
            <person name="Berdy B."/>
            <person name="Zhao S."/>
            <person name="Lieberman T.D."/>
            <person name="Swanson P.K."/>
            <person name="Smith M."/>
            <person name="Roesemann S."/>
            <person name="Alexander J.E."/>
            <person name="Rich S.A."/>
            <person name="Livny J."/>
            <person name="Vlamakis H."/>
            <person name="Clish C."/>
            <person name="Bullock K."/>
            <person name="Deik A."/>
            <person name="Scott J."/>
            <person name="Pierce K.A."/>
            <person name="Xavier R.J."/>
            <person name="Alm E.J."/>
        </authorList>
    </citation>
    <scope>NUCLEOTIDE SEQUENCE [LARGE SCALE GENOMIC DNA]</scope>
    <source>
        <strain evidence="1 2">BIOML-A7</strain>
    </source>
</reference>
<dbReference type="Proteomes" id="UP000449193">
    <property type="component" value="Unassembled WGS sequence"/>
</dbReference>
<gene>
    <name evidence="1" type="ORF">GMD52_12390</name>
</gene>
<dbReference type="EMBL" id="WMZR01000016">
    <property type="protein sequence ID" value="MTS52336.1"/>
    <property type="molecule type" value="Genomic_DNA"/>
</dbReference>
<accession>A0A6I3Q9J6</accession>
<evidence type="ECO:0000313" key="2">
    <source>
        <dbReference type="Proteomes" id="UP000449193"/>
    </source>
</evidence>
<evidence type="ECO:0000313" key="1">
    <source>
        <dbReference type="EMBL" id="MTS52336.1"/>
    </source>
</evidence>
<dbReference type="AlphaFoldDB" id="A0A6I3Q9J6"/>
<dbReference type="RefSeq" id="WP_155201722.1">
    <property type="nucleotide sequence ID" value="NZ_CBCSVS010000120.1"/>
</dbReference>
<name>A0A6I3Q9J6_9FIRM</name>
<sequence length="69" mass="7721">MALNRHFQGFLLLLNARKPWTNAARFCGPERPGAYKPPHKPLLCGFTAQCTGGAVLYKRLRAEAQGVFY</sequence>
<organism evidence="1 2">
    <name type="scientific">Ruthenibacterium lactatiformans</name>
    <dbReference type="NCBI Taxonomy" id="1550024"/>
    <lineage>
        <taxon>Bacteria</taxon>
        <taxon>Bacillati</taxon>
        <taxon>Bacillota</taxon>
        <taxon>Clostridia</taxon>
        <taxon>Eubacteriales</taxon>
        <taxon>Oscillospiraceae</taxon>
        <taxon>Ruthenibacterium</taxon>
    </lineage>
</organism>
<protein>
    <submittedName>
        <fullName evidence="1">Uncharacterized protein</fullName>
    </submittedName>
</protein>
<proteinExistence type="predicted"/>
<comment type="caution">
    <text evidence="1">The sequence shown here is derived from an EMBL/GenBank/DDBJ whole genome shotgun (WGS) entry which is preliminary data.</text>
</comment>